<evidence type="ECO:0000313" key="5">
    <source>
        <dbReference type="Proteomes" id="UP001056429"/>
    </source>
</evidence>
<evidence type="ECO:0000256" key="1">
    <source>
        <dbReference type="ARBA" id="ARBA00022729"/>
    </source>
</evidence>
<proteinExistence type="predicted"/>
<feature type="region of interest" description="Disordered" evidence="2">
    <location>
        <begin position="2140"/>
        <end position="2193"/>
    </location>
</feature>
<evidence type="ECO:0000259" key="3">
    <source>
        <dbReference type="Pfam" id="PF13205"/>
    </source>
</evidence>
<dbReference type="InterPro" id="IPR032812">
    <property type="entry name" value="SbsA_Ig"/>
</dbReference>
<feature type="domain" description="SbsA Ig-like" evidence="3">
    <location>
        <begin position="2447"/>
        <end position="2531"/>
    </location>
</feature>
<dbReference type="Pfam" id="PF13205">
    <property type="entry name" value="Big_5"/>
    <property type="match status" value="1"/>
</dbReference>
<sequence>MKKIISFVLFLILIFNISFPAVTWASEITRPVTHGNNVIEFSVNNKGRFNIRSTELGNPIRPNDSKKTLLFYDGENETSFTTFRIDGEEYIFGENYAYSLSQKAKLIGQTVKEGDSIVTTYKIGSNDNAINIIQRLSVINDTNNTNYGNVYIQYALENNTGREVNIGARILQDLMIGDNDGCAVKIGDNFFDKEIEFTGENVPDIWRATDNEFAPNVVGYGYTNGWGNIKPDKLIIGHWQGLSETSYDYTVNEELNFTVESDYGSKDTAIAYYWEPKSVSNNETINFETYLGLGQIIDKELTYATNILAPTQMVVNEDKTGYVNDGEFEIAVMIENNLPNSEEIYDVMAYLTFDDAGGAVSLNNDAGLKGTKLIKKGGQYTFRWKLKATAGEEYNATKYKVQLYDRRNVYQEGDELPEGKKVGDVKLEEIYTVSKGLVLPSKSGAPPQITFGTISPNEIYYSGKNLVTVNCTGIPLLSNKESWELQYRINKGEYKVVSSDNINVVLETNSLEIMFEEQFDVGEMDFRIKILNDLFTEGTDESKYILKDDIYKIPGTITVSKDKAVMPRTYGMLAIVSDSKDGETIYHHPIPIKDETQLEELNKALEEANKKDGDEFSREVLMVISGDIRSVRDNGQLSKYVVYAQHKKAIINNIITYTSAIPITIQYLPPLVEKNRTSIQYFSGENDGMTDTLKEALTKTTTIPESFELIPGGTSIPGVLSDAEFDFSYVGEAMDHAVKAKQTVDLIKGNILSSDDLILTDVGGISVTGLGILGINSGDGFDFWMDMFSVQFADNNKYALWDIEEGISPVQFNLDGVGAVLNKAMDGLPVQIGGVRVVQDDELDMLTFDATVDLTMLPGNVVVNAEDVFFSTKGYEGIVVNAEAAPEPIGIIKEMNLNVRVDTYNGEFGIVGGAQVQVVKCDIEFKMIKEKRNDTWYLSDCIIAGGGKPGIPIFAGAAYITKLGGGVRNLVELTNPYYDNPEAIFTVVVLMDLNVVKTLDGEFTGEFTKRYLEIGAERAAIKKLDIFRDVGVRLTWITGGPELFRLRAKGTINIEDVLIGEAKLTISDIFFEGSSRLTVKIPGSVPIVGGKNIGRVSFGVSSKKIWGAMGINLLFKTVDIGATYWWRGKLKFDIGQAEQYNNLLAPTPFNNGEDLIKPKGGLYQGTTFDDNGEKVDYLIGTNVEKQENKINNNSLKKIKSVTSFNKYNNVFSPVPVDSDYIGTKTALTITEGNYHHNELSLEDKYVYDVKGYVKSNTKLVFEYEGEEEPNISLYAKTGEQHEEDGKVSDIIGDTPYSLSSVNHVYNDKNYETFIGFDSSEEEVEFVVVSDVELSNYITYTDTISDEIKNEYIYEVTMDTKENTVLAFMHDDELEIDVYKLTGTTFDGKEVIGEKDTSLKHMDTKYNNKNIRIIKGFEAGLSGAKFFVSSNKELTNQNILDASIIDVQDSNSSYGSDIVAEFVSKENIQDAEVFYITDEDDNIIQLPEGDISVLFNEREINNKTYNTMLFPFENNGKYYLYSTVAIDNELSSIYEIERMPKLEKDSVEIKENSLSTQKLDVSWEGSNYRYTADENKKTDRTVFGFYLVDDSKIVNEDDELENDMGVLLGFYNVEEGGPDSYTIDIPKGTPSGNYRIKIILETEGLCHRYAYSKNSIEYINPHSPEKVTNVKASTIGNGLLDVSWENSETVDEYYIEVFDENKELMNSFGSASVEGNIKKAVIGGVYETFNPENPEESTVAGLESGKDYIVGITPVKKIDDTSTIIGETTYSEKIYLPKPNPASINIDFGDENTYTRTETSYGINADGEATTEDIAVKGANKKSPLLTIKTDQNATIKILLDKVELQNTTDLSKKVDLQMDKLTEGVHYLDVIARTENGDVSHESLKFYIDTRGPELLINSPQNNEYISSDMNSVVVSGRTEVGAKIKVNGVTIPVDEKGIYEGNVPVDKENVKTVLLIESSDDFGNITKNKTEVIRNIAPIKDVVISTDIPNSTRTIKKPIYEVTMKKMTNIFTGQEVDVPMTTDEVIGYDEEVISENIVKMGSSYKIDVQGIPENLESVAAASSDDYVGIDKNKVKYEILEGKTLASIDDNGVLKIKNNGDVVVKVSYEVLSDYVGENGEKVKGYSFDKYITMTSEFVDVYPSDPDEEDKDGEDNDGDNNEGDKNTGDTDTGDSGREHPGYNPKEDTNDEVTKEKINITVTDGKENLVSEIDIVRTTEKNGDKKDKVVYKVEQAKATSEKLKEEGKDTARIVLPDKKDKVVEARINIPKGSISTLAKGNISLEIDTENARINIPKESIQSLDKEMKKDLFFKLVPIKKTQGKKEIIKRAKKEEIVKEAIQDTSVSVVGRPMTIETNMDSKAVDIILPLQDVSIPKESKARKEFLKNLAVFIEHSDGEKVVTKGEVVEYKEGELGIKFRITKFSTFTIIKLDKGEFDFINFSTPKTFMQDKEIKVKFNRPIDISTMTKESIYVEDSSGNKVEAVLKYNPIKNEVTVSPVKNYTLGASYKLYVTNKLLSVLGEPISKKITYKFNIGNVSLNMETKMKEYKDVLENKEWVIELDEIIDLISSESNGIKVYDENCNEVEVLSTVVNNKTIKITPKYEYQKGKTYYLIVNGLISESGEELNKSNWIKFTIINK</sequence>
<dbReference type="RefSeq" id="WP_250857794.1">
    <property type="nucleotide sequence ID" value="NZ_JAGSOJ010000001.1"/>
</dbReference>
<gene>
    <name evidence="4" type="ORF">KDK92_04185</name>
</gene>
<reference evidence="4" key="1">
    <citation type="journal article" date="2021" name="mSystems">
        <title>Bacteria and Archaea Synergistically Convert Glycine Betaine to Biogenic Methane in the Formosa Cold Seep of the South China Sea.</title>
        <authorList>
            <person name="Li L."/>
            <person name="Zhang W."/>
            <person name="Zhang S."/>
            <person name="Song L."/>
            <person name="Sun Q."/>
            <person name="Zhang H."/>
            <person name="Xiang H."/>
            <person name="Dong X."/>
        </authorList>
    </citation>
    <scope>NUCLEOTIDE SEQUENCE</scope>
    <source>
        <strain evidence="4">ZWT</strain>
    </source>
</reference>
<dbReference type="InterPro" id="IPR014755">
    <property type="entry name" value="Cu-Rt/internalin_Ig-like"/>
</dbReference>
<keyword evidence="5" id="KW-1185">Reference proteome</keyword>
<evidence type="ECO:0000313" key="4">
    <source>
        <dbReference type="EMBL" id="MCM1988929.1"/>
    </source>
</evidence>
<dbReference type="Gene3D" id="2.60.40.1220">
    <property type="match status" value="1"/>
</dbReference>
<dbReference type="Proteomes" id="UP001056429">
    <property type="component" value="Unassembled WGS sequence"/>
</dbReference>
<keyword evidence="1" id="KW-0732">Signal</keyword>
<feature type="compositionally biased region" description="Basic and acidic residues" evidence="2">
    <location>
        <begin position="2161"/>
        <end position="2193"/>
    </location>
</feature>
<accession>A0A9J6NYF7</accession>
<comment type="caution">
    <text evidence="4">The sequence shown here is derived from an EMBL/GenBank/DDBJ whole genome shotgun (WGS) entry which is preliminary data.</text>
</comment>
<name>A0A9J6NYF7_9CLOT</name>
<dbReference type="EMBL" id="JAGSOJ010000001">
    <property type="protein sequence ID" value="MCM1988929.1"/>
    <property type="molecule type" value="Genomic_DNA"/>
</dbReference>
<evidence type="ECO:0000256" key="2">
    <source>
        <dbReference type="SAM" id="MobiDB-lite"/>
    </source>
</evidence>
<protein>
    <submittedName>
        <fullName evidence="4">Ig-like domain-containing protein</fullName>
    </submittedName>
</protein>
<reference evidence="4" key="2">
    <citation type="submission" date="2021-04" db="EMBL/GenBank/DDBJ databases">
        <authorList>
            <person name="Dong X."/>
        </authorList>
    </citation>
    <scope>NUCLEOTIDE SEQUENCE</scope>
    <source>
        <strain evidence="4">ZWT</strain>
    </source>
</reference>
<organism evidence="4 5">
    <name type="scientific">Oceanirhabdus seepicola</name>
    <dbReference type="NCBI Taxonomy" id="2828781"/>
    <lineage>
        <taxon>Bacteria</taxon>
        <taxon>Bacillati</taxon>
        <taxon>Bacillota</taxon>
        <taxon>Clostridia</taxon>
        <taxon>Eubacteriales</taxon>
        <taxon>Clostridiaceae</taxon>
        <taxon>Oceanirhabdus</taxon>
    </lineage>
</organism>
<feature type="compositionally biased region" description="Acidic residues" evidence="2">
    <location>
        <begin position="2144"/>
        <end position="2160"/>
    </location>
</feature>